<dbReference type="AlphaFoldDB" id="A0A840NZ81"/>
<evidence type="ECO:0000256" key="1">
    <source>
        <dbReference type="SAM" id="MobiDB-lite"/>
    </source>
</evidence>
<sequence>MRSISLTRCGDSTMSSRVPVRSKPVPVMNSSDVTGNRAPHGGRAGPGA</sequence>
<reference evidence="2 3" key="1">
    <citation type="submission" date="2020-08" db="EMBL/GenBank/DDBJ databases">
        <title>Genomic Encyclopedia of Type Strains, Phase IV (KMG-IV): sequencing the most valuable type-strain genomes for metagenomic binning, comparative biology and taxonomic classification.</title>
        <authorList>
            <person name="Goeker M."/>
        </authorList>
    </citation>
    <scope>NUCLEOTIDE SEQUENCE [LARGE SCALE GENOMIC DNA]</scope>
    <source>
        <strain evidence="2 3">DSM 45615</strain>
    </source>
</reference>
<evidence type="ECO:0000313" key="2">
    <source>
        <dbReference type="EMBL" id="MBB5130317.1"/>
    </source>
</evidence>
<evidence type="ECO:0000313" key="3">
    <source>
        <dbReference type="Proteomes" id="UP000578449"/>
    </source>
</evidence>
<proteinExistence type="predicted"/>
<feature type="region of interest" description="Disordered" evidence="1">
    <location>
        <begin position="1"/>
        <end position="48"/>
    </location>
</feature>
<dbReference type="EMBL" id="JACHGN010000001">
    <property type="protein sequence ID" value="MBB5130317.1"/>
    <property type="molecule type" value="Genomic_DNA"/>
</dbReference>
<feature type="compositionally biased region" description="Low complexity" evidence="1">
    <location>
        <begin position="15"/>
        <end position="27"/>
    </location>
</feature>
<keyword evidence="3" id="KW-1185">Reference proteome</keyword>
<gene>
    <name evidence="2" type="ORF">HNP84_000005</name>
</gene>
<comment type="caution">
    <text evidence="2">The sequence shown here is derived from an EMBL/GenBank/DDBJ whole genome shotgun (WGS) entry which is preliminary data.</text>
</comment>
<protein>
    <submittedName>
        <fullName evidence="2">Uncharacterized protein</fullName>
    </submittedName>
</protein>
<name>A0A840NZ81_9ACTN</name>
<accession>A0A840NZ81</accession>
<dbReference type="Proteomes" id="UP000578449">
    <property type="component" value="Unassembled WGS sequence"/>
</dbReference>
<feature type="compositionally biased region" description="Polar residues" evidence="1">
    <location>
        <begin position="1"/>
        <end position="14"/>
    </location>
</feature>
<organism evidence="2 3">
    <name type="scientific">Thermocatellispora tengchongensis</name>
    <dbReference type="NCBI Taxonomy" id="1073253"/>
    <lineage>
        <taxon>Bacteria</taxon>
        <taxon>Bacillati</taxon>
        <taxon>Actinomycetota</taxon>
        <taxon>Actinomycetes</taxon>
        <taxon>Streptosporangiales</taxon>
        <taxon>Streptosporangiaceae</taxon>
        <taxon>Thermocatellispora</taxon>
    </lineage>
</organism>